<evidence type="ECO:0000256" key="2">
    <source>
        <dbReference type="ARBA" id="ARBA00022801"/>
    </source>
</evidence>
<name>A0A2T2XIQ7_9FIRM</name>
<dbReference type="InterPro" id="IPR029058">
    <property type="entry name" value="AB_hydrolase_fold"/>
</dbReference>
<comment type="caution">
    <text evidence="4">The sequence shown here is derived from an EMBL/GenBank/DDBJ whole genome shotgun (WGS) entry which is preliminary data.</text>
</comment>
<dbReference type="GO" id="GO:0016787">
    <property type="term" value="F:hydrolase activity"/>
    <property type="evidence" value="ECO:0007669"/>
    <property type="project" value="UniProtKB-KW"/>
</dbReference>
<evidence type="ECO:0000313" key="4">
    <source>
        <dbReference type="EMBL" id="PSR34328.1"/>
    </source>
</evidence>
<dbReference type="InterPro" id="IPR050565">
    <property type="entry name" value="LYPA1-2/EST-like"/>
</dbReference>
<dbReference type="PANTHER" id="PTHR10655">
    <property type="entry name" value="LYSOPHOSPHOLIPASE-RELATED"/>
    <property type="match status" value="1"/>
</dbReference>
<dbReference type="PANTHER" id="PTHR10655:SF17">
    <property type="entry name" value="LYSOPHOSPHOLIPASE-LIKE PROTEIN 1"/>
    <property type="match status" value="1"/>
</dbReference>
<evidence type="ECO:0000313" key="5">
    <source>
        <dbReference type="Proteomes" id="UP000242972"/>
    </source>
</evidence>
<dbReference type="Proteomes" id="UP000242972">
    <property type="component" value="Unassembled WGS sequence"/>
</dbReference>
<sequence length="208" mass="22778">MGSIYKVLTPSNVGSSWPALVLLHGMGTNEEDLLPLKPYLPDNWGLITLRAPYTVGPQQYQWYHLQELGKPEPNSLSSSLDLVEHFLLQLGQEVPGVDLGKVVLGGFSQGALISGALLQRMVARGLAGTAILSGYLPESVGLTEPLHNYPVFWGHGEEDMVLPLDWGNDGVIRLRSLGAQVTFCTYPQMGHSVNEDELQDLSDWLQTL</sequence>
<comment type="similarity">
    <text evidence="1">Belongs to the AB hydrolase superfamily. AB hydrolase 2 family.</text>
</comment>
<keyword evidence="2" id="KW-0378">Hydrolase</keyword>
<reference evidence="4 5" key="1">
    <citation type="journal article" date="2014" name="BMC Genomics">
        <title>Comparison of environmental and isolate Sulfobacillus genomes reveals diverse carbon, sulfur, nitrogen, and hydrogen metabolisms.</title>
        <authorList>
            <person name="Justice N.B."/>
            <person name="Norman A."/>
            <person name="Brown C.T."/>
            <person name="Singh A."/>
            <person name="Thomas B.C."/>
            <person name="Banfield J.F."/>
        </authorList>
    </citation>
    <scope>NUCLEOTIDE SEQUENCE [LARGE SCALE GENOMIC DNA]</scope>
    <source>
        <strain evidence="4">AMDSBA4</strain>
    </source>
</reference>
<dbReference type="InterPro" id="IPR003140">
    <property type="entry name" value="PLipase/COase/thioEstase"/>
</dbReference>
<dbReference type="Gene3D" id="3.40.50.1820">
    <property type="entry name" value="alpha/beta hydrolase"/>
    <property type="match status" value="1"/>
</dbReference>
<dbReference type="EMBL" id="PXYW01000010">
    <property type="protein sequence ID" value="PSR34328.1"/>
    <property type="molecule type" value="Genomic_DNA"/>
</dbReference>
<dbReference type="Pfam" id="PF02230">
    <property type="entry name" value="Abhydrolase_2"/>
    <property type="match status" value="1"/>
</dbReference>
<feature type="domain" description="Phospholipase/carboxylesterase/thioesterase" evidence="3">
    <location>
        <begin position="18"/>
        <end position="207"/>
    </location>
</feature>
<gene>
    <name evidence="4" type="ORF">C7B46_06275</name>
</gene>
<protein>
    <recommendedName>
        <fullName evidence="3">Phospholipase/carboxylesterase/thioesterase domain-containing protein</fullName>
    </recommendedName>
</protein>
<evidence type="ECO:0000259" key="3">
    <source>
        <dbReference type="Pfam" id="PF02230"/>
    </source>
</evidence>
<accession>A0A2T2XIQ7</accession>
<dbReference type="SUPFAM" id="SSF53474">
    <property type="entry name" value="alpha/beta-Hydrolases"/>
    <property type="match status" value="1"/>
</dbReference>
<evidence type="ECO:0000256" key="1">
    <source>
        <dbReference type="ARBA" id="ARBA00006499"/>
    </source>
</evidence>
<organism evidence="4 5">
    <name type="scientific">Sulfobacillus benefaciens</name>
    <dbReference type="NCBI Taxonomy" id="453960"/>
    <lineage>
        <taxon>Bacteria</taxon>
        <taxon>Bacillati</taxon>
        <taxon>Bacillota</taxon>
        <taxon>Clostridia</taxon>
        <taxon>Eubacteriales</taxon>
        <taxon>Clostridiales Family XVII. Incertae Sedis</taxon>
        <taxon>Sulfobacillus</taxon>
    </lineage>
</organism>
<proteinExistence type="inferred from homology"/>
<dbReference type="AlphaFoldDB" id="A0A2T2XIQ7"/>